<feature type="non-terminal residue" evidence="2">
    <location>
        <position position="1"/>
    </location>
</feature>
<evidence type="ECO:0000259" key="1">
    <source>
        <dbReference type="Pfam" id="PF14694"/>
    </source>
</evidence>
<dbReference type="EMBL" id="CAAE01014118">
    <property type="protein sequence ID" value="CAF95953.1"/>
    <property type="molecule type" value="Genomic_DNA"/>
</dbReference>
<dbReference type="KEGG" id="tng:GSTEN00012800G001"/>
<dbReference type="AlphaFoldDB" id="Q4STS9"/>
<dbReference type="PANTHER" id="PTHR16057">
    <property type="entry name" value="WINS1, 2 PROTEIN"/>
    <property type="match status" value="1"/>
</dbReference>
<dbReference type="Pfam" id="PF14694">
    <property type="entry name" value="LINES_N"/>
    <property type="match status" value="1"/>
</dbReference>
<reference evidence="2" key="1">
    <citation type="journal article" date="2004" name="Nature">
        <title>Genome duplication in the teleost fish Tetraodon nigroviridis reveals the early vertebrate proto-karyotype.</title>
        <authorList>
            <person name="Jaillon O."/>
            <person name="Aury J.-M."/>
            <person name="Brunet F."/>
            <person name="Petit J.-L."/>
            <person name="Stange-Thomann N."/>
            <person name="Mauceli E."/>
            <person name="Bouneau L."/>
            <person name="Fischer C."/>
            <person name="Ozouf-Costaz C."/>
            <person name="Bernot A."/>
            <person name="Nicaud S."/>
            <person name="Jaffe D."/>
            <person name="Fisher S."/>
            <person name="Lutfalla G."/>
            <person name="Dossat C."/>
            <person name="Segurens B."/>
            <person name="Dasilva C."/>
            <person name="Salanoubat M."/>
            <person name="Levy M."/>
            <person name="Boudet N."/>
            <person name="Castellano S."/>
            <person name="Anthouard V."/>
            <person name="Jubin C."/>
            <person name="Castelli V."/>
            <person name="Katinka M."/>
            <person name="Vacherie B."/>
            <person name="Biemont C."/>
            <person name="Skalli Z."/>
            <person name="Cattolico L."/>
            <person name="Poulain J."/>
            <person name="De Berardinis V."/>
            <person name="Cruaud C."/>
            <person name="Duprat S."/>
            <person name="Brottier P."/>
            <person name="Coutanceau J.-P."/>
            <person name="Gouzy J."/>
            <person name="Parra G."/>
            <person name="Lardier G."/>
            <person name="Chapple C."/>
            <person name="McKernan K.J."/>
            <person name="McEwan P."/>
            <person name="Bosak S."/>
            <person name="Kellis M."/>
            <person name="Volff J.-N."/>
            <person name="Guigo R."/>
            <person name="Zody M.C."/>
            <person name="Mesirov J."/>
            <person name="Lindblad-Toh K."/>
            <person name="Birren B."/>
            <person name="Nusbaum C."/>
            <person name="Kahn D."/>
            <person name="Robinson-Rechavi M."/>
            <person name="Laudet V."/>
            <person name="Schachter V."/>
            <person name="Quetier F."/>
            <person name="Saurin W."/>
            <person name="Scarpelli C."/>
            <person name="Wincker P."/>
            <person name="Lander E.S."/>
            <person name="Weissenbach J."/>
            <person name="Roest Crollius H."/>
        </authorList>
    </citation>
    <scope>NUCLEOTIDE SEQUENCE [LARGE SCALE GENOMIC DNA]</scope>
</reference>
<feature type="domain" description="Protein Lines N-terminal" evidence="1">
    <location>
        <begin position="91"/>
        <end position="410"/>
    </location>
</feature>
<name>Q4STS9_TETNG</name>
<dbReference type="PANTHER" id="PTHR16057:SF1">
    <property type="entry name" value="PROTEIN LINES HOMOLOG 1"/>
    <property type="match status" value="1"/>
</dbReference>
<protein>
    <submittedName>
        <fullName evidence="2">Chromosome undetermined SCAF14118, whole genome shotgun sequence</fullName>
    </submittedName>
</protein>
<reference evidence="2" key="2">
    <citation type="submission" date="2004-02" db="EMBL/GenBank/DDBJ databases">
        <authorList>
            <consortium name="Genoscope"/>
            <consortium name="Whitehead Institute Centre for Genome Research"/>
        </authorList>
    </citation>
    <scope>NUCLEOTIDE SEQUENCE</scope>
</reference>
<gene>
    <name evidence="2" type="ORF">GSTENG00012800001</name>
</gene>
<sequence>RIIINQDLFDLSQVRHFQASDQILSHLAVKSVSTYIIYHLRQSGAVHPTWEQMCVRAFTRADPGAELDACLWSLTEALKTLMKGASQGETGKLLASFDSSLTVLCSKLLNEDRNKVDTRPLESTFCFLTDLLEALAASALRDGADGCLRCQKLVHLHSSELLKAIRCSSEYFVKRRLLLLLKRVVLQKAGEEWTSGAAAGAGPRSRDADLTLLTQSVLTAVGVNWLEGVQVDVSSSFWGTGSLHADASKPDYVVLRAVSLLLLKSMEIHIEAASKKGLVDVATLNAYLRKLWGFLKRNSVQLKDQGHLCCWISVLFGEQDDDMMEAAKASLSIFLHYRRCSELRGLALLEEACAFGYNPHCHFILLLASVSFDHSFLLDLLISTETCFLEYLVQYLKCLRADWQGYSTAC</sequence>
<feature type="non-terminal residue" evidence="2">
    <location>
        <position position="410"/>
    </location>
</feature>
<organism evidence="2">
    <name type="scientific">Tetraodon nigroviridis</name>
    <name type="common">Spotted green pufferfish</name>
    <name type="synonym">Chelonodon nigroviridis</name>
    <dbReference type="NCBI Taxonomy" id="99883"/>
    <lineage>
        <taxon>Eukaryota</taxon>
        <taxon>Metazoa</taxon>
        <taxon>Chordata</taxon>
        <taxon>Craniata</taxon>
        <taxon>Vertebrata</taxon>
        <taxon>Euteleostomi</taxon>
        <taxon>Actinopterygii</taxon>
        <taxon>Neopterygii</taxon>
        <taxon>Teleostei</taxon>
        <taxon>Neoteleostei</taxon>
        <taxon>Acanthomorphata</taxon>
        <taxon>Eupercaria</taxon>
        <taxon>Tetraodontiformes</taxon>
        <taxon>Tetradontoidea</taxon>
        <taxon>Tetraodontidae</taxon>
        <taxon>Tetraodon</taxon>
    </lineage>
</organism>
<proteinExistence type="predicted"/>
<evidence type="ECO:0000313" key="2">
    <source>
        <dbReference type="EMBL" id="CAF95953.1"/>
    </source>
</evidence>
<dbReference type="InterPro" id="IPR032794">
    <property type="entry name" value="LINES_N"/>
</dbReference>
<dbReference type="OrthoDB" id="8251209at2759"/>
<accession>Q4STS9</accession>
<dbReference type="InterPro" id="IPR024875">
    <property type="entry name" value="Protein_Lines"/>
</dbReference>